<dbReference type="EMBL" id="CP006918">
    <property type="protein sequence ID" value="AHM81722.1"/>
    <property type="molecule type" value="Genomic_DNA"/>
</dbReference>
<gene>
    <name evidence="1" type="ORF">KPNJ2_04950</name>
</gene>
<protein>
    <submittedName>
        <fullName evidence="1">Uncharacterized protein</fullName>
    </submittedName>
</protein>
<name>W8V689_KLEPN</name>
<accession>W8V689</accession>
<organism evidence="1 2">
    <name type="scientific">Klebsiella pneumoniae 30684/NJST258_2</name>
    <dbReference type="NCBI Taxonomy" id="1420013"/>
    <lineage>
        <taxon>Bacteria</taxon>
        <taxon>Pseudomonadati</taxon>
        <taxon>Pseudomonadota</taxon>
        <taxon>Gammaproteobacteria</taxon>
        <taxon>Enterobacterales</taxon>
        <taxon>Enterobacteriaceae</taxon>
        <taxon>Klebsiella/Raoultella group</taxon>
        <taxon>Klebsiella</taxon>
        <taxon>Klebsiella pneumoniae complex</taxon>
    </lineage>
</organism>
<evidence type="ECO:0000313" key="2">
    <source>
        <dbReference type="Proteomes" id="UP000019586"/>
    </source>
</evidence>
<sequence>MRIRHFLFLSGAHFTHIPGPGEMHFRRICILLARFTCAHFFDSLLRLLRSFYST</sequence>
<dbReference type="Proteomes" id="UP000019586">
    <property type="component" value="Chromosome"/>
</dbReference>
<dbReference type="HOGENOM" id="CLU_3044343_0_0_6"/>
<dbReference type="AlphaFoldDB" id="W8V689"/>
<evidence type="ECO:0000313" key="1">
    <source>
        <dbReference type="EMBL" id="AHM81722.1"/>
    </source>
</evidence>
<reference evidence="1 2" key="1">
    <citation type="journal article" date="2014" name="Proc. Natl. Acad. Sci. U.S.A.">
        <title>Molecular dissection of the evolution of carbapenem-resistant multilocus sequence type 258 Klebsiella pneumoniae.</title>
        <authorList>
            <person name="Deleo F.R."/>
            <person name="Chen L."/>
            <person name="Porcella S.F."/>
            <person name="Martens C.A."/>
            <person name="Kobayashi S.D."/>
            <person name="Porter A.R."/>
            <person name="Chavda K.D."/>
            <person name="Jacobs M.R."/>
            <person name="Mathema B."/>
            <person name="Olsen R.J."/>
            <person name="Bonomo R.A."/>
            <person name="Musser J.M."/>
            <person name="Kreiswirth B.N."/>
        </authorList>
    </citation>
    <scope>NUCLEOTIDE SEQUENCE [LARGE SCALE GENOMIC DNA]</scope>
    <source>
        <strain evidence="1">30684/NJST258_2</strain>
    </source>
</reference>
<proteinExistence type="predicted"/>
<dbReference type="KEGG" id="kps:KPNJ2_04950"/>